<dbReference type="Proteomes" id="UP000623269">
    <property type="component" value="Unassembled WGS sequence"/>
</dbReference>
<feature type="domain" description="Carboxylesterase type B" evidence="4">
    <location>
        <begin position="7"/>
        <end position="341"/>
    </location>
</feature>
<dbReference type="GO" id="GO:0016787">
    <property type="term" value="F:hydrolase activity"/>
    <property type="evidence" value="ECO:0007669"/>
    <property type="project" value="UniProtKB-KW"/>
</dbReference>
<gene>
    <name evidence="5" type="ORF">I5677_15295</name>
</gene>
<evidence type="ECO:0000313" key="5">
    <source>
        <dbReference type="EMBL" id="MBH1942265.1"/>
    </source>
</evidence>
<dbReference type="RefSeq" id="WP_197662520.1">
    <property type="nucleotide sequence ID" value="NZ_JAEAGR010000019.1"/>
</dbReference>
<dbReference type="SUPFAM" id="SSF53474">
    <property type="entry name" value="alpha/beta-Hydrolases"/>
    <property type="match status" value="1"/>
</dbReference>
<feature type="domain" description="Carboxylesterase type B" evidence="4">
    <location>
        <begin position="353"/>
        <end position="473"/>
    </location>
</feature>
<dbReference type="Pfam" id="PF00135">
    <property type="entry name" value="COesterase"/>
    <property type="match status" value="2"/>
</dbReference>
<dbReference type="InterPro" id="IPR019826">
    <property type="entry name" value="Carboxylesterase_B_AS"/>
</dbReference>
<dbReference type="InterPro" id="IPR029058">
    <property type="entry name" value="AB_hydrolase_fold"/>
</dbReference>
<dbReference type="PANTHER" id="PTHR11559">
    <property type="entry name" value="CARBOXYLESTERASE"/>
    <property type="match status" value="1"/>
</dbReference>
<comment type="caution">
    <text evidence="5">The sequence shown here is derived from an EMBL/GenBank/DDBJ whole genome shotgun (WGS) entry which is preliminary data.</text>
</comment>
<evidence type="ECO:0000256" key="2">
    <source>
        <dbReference type="ARBA" id="ARBA00022801"/>
    </source>
</evidence>
<reference evidence="5" key="1">
    <citation type="submission" date="2020-12" db="EMBL/GenBank/DDBJ databases">
        <title>M. sibirica DSM 26468T genome.</title>
        <authorList>
            <person name="Thieme N."/>
            <person name="Rettenmaier R."/>
            <person name="Zverlov V."/>
            <person name="Liebl W."/>
        </authorList>
    </citation>
    <scope>NUCLEOTIDE SEQUENCE</scope>
    <source>
        <strain evidence="5">DSM 26468</strain>
    </source>
</reference>
<evidence type="ECO:0000313" key="6">
    <source>
        <dbReference type="Proteomes" id="UP000623269"/>
    </source>
</evidence>
<dbReference type="InterPro" id="IPR002018">
    <property type="entry name" value="CarbesteraseB"/>
</dbReference>
<dbReference type="PROSITE" id="PS00122">
    <property type="entry name" value="CARBOXYLESTERASE_B_1"/>
    <property type="match status" value="1"/>
</dbReference>
<evidence type="ECO:0000256" key="3">
    <source>
        <dbReference type="RuleBase" id="RU361235"/>
    </source>
</evidence>
<evidence type="ECO:0000259" key="4">
    <source>
        <dbReference type="Pfam" id="PF00135"/>
    </source>
</evidence>
<name>A0A8J7KX87_9FIRM</name>
<sequence>MIRTAITENGIVRGIEAADPRITAFKGIPFAAPPVGENRWRAPKPCPNWEGILDAYRFAPISVQDTPGIGEDIYCREWHVDPDIVMDEDCLYLNIWTGAKSVEEKQPVLVWFFGGALQWGYPAEMEFDGERIARRGVIVVTVNYRLNVFGFMAHPEITAEEPLAPANFGHLDQQAGLRWVVRNISAFGGDPKNITIAGQSAGGGSVLVQMTCPDNFGLFQKAIVQSAMIHSPYKDISIGKPKTLSEAEQLGIKFFDFIGVKSLAEARKLDPFYLRDMYANFVKSNERMFNVIDGKFCIGYPLSLYMKNKHAMVPVMSGNTSDEFLNSISVNSEDELTQKAKELFGPHSEEFLNFEETWKKNENHYATVSGIECSVKSLFLQNQELDNPQKCFYYRFDADIPGWDKPGNFHSVDLWFFFETLAKCWRPFTGKHYDLARLMCNYMCNFIKNGDPNGKDADGSDMPYWSPYTKETPCDMLFSSEGACPEIREESPFIQFLMDRISEDLKQKEA</sequence>
<dbReference type="InterPro" id="IPR050309">
    <property type="entry name" value="Type-B_Carboxylest/Lipase"/>
</dbReference>
<evidence type="ECO:0000256" key="1">
    <source>
        <dbReference type="ARBA" id="ARBA00005964"/>
    </source>
</evidence>
<dbReference type="EC" id="3.1.1.-" evidence="3"/>
<comment type="similarity">
    <text evidence="1 3">Belongs to the type-B carboxylesterase/lipase family.</text>
</comment>
<protein>
    <recommendedName>
        <fullName evidence="3">Carboxylic ester hydrolase</fullName>
        <ecNumber evidence="3">3.1.1.-</ecNumber>
    </recommendedName>
</protein>
<keyword evidence="6" id="KW-1185">Reference proteome</keyword>
<dbReference type="EMBL" id="JAEAGR010000019">
    <property type="protein sequence ID" value="MBH1942265.1"/>
    <property type="molecule type" value="Genomic_DNA"/>
</dbReference>
<dbReference type="Gene3D" id="3.40.50.1820">
    <property type="entry name" value="alpha/beta hydrolase"/>
    <property type="match status" value="1"/>
</dbReference>
<dbReference type="AlphaFoldDB" id="A0A8J7KX87"/>
<organism evidence="5 6">
    <name type="scientific">Mobilitalea sibirica</name>
    <dbReference type="NCBI Taxonomy" id="1462919"/>
    <lineage>
        <taxon>Bacteria</taxon>
        <taxon>Bacillati</taxon>
        <taxon>Bacillota</taxon>
        <taxon>Clostridia</taxon>
        <taxon>Lachnospirales</taxon>
        <taxon>Lachnospiraceae</taxon>
        <taxon>Mobilitalea</taxon>
    </lineage>
</organism>
<keyword evidence="2 3" id="KW-0378">Hydrolase</keyword>
<accession>A0A8J7KX87</accession>
<proteinExistence type="inferred from homology"/>